<name>A0ACC2L111_PERAE</name>
<reference evidence="1 2" key="1">
    <citation type="journal article" date="2022" name="Hortic Res">
        <title>A haplotype resolved chromosomal level avocado genome allows analysis of novel avocado genes.</title>
        <authorList>
            <person name="Nath O."/>
            <person name="Fletcher S.J."/>
            <person name="Hayward A."/>
            <person name="Shaw L.M."/>
            <person name="Masouleh A.K."/>
            <person name="Furtado A."/>
            <person name="Henry R.J."/>
            <person name="Mitter N."/>
        </authorList>
    </citation>
    <scope>NUCLEOTIDE SEQUENCE [LARGE SCALE GENOMIC DNA]</scope>
    <source>
        <strain evidence="2">cv. Hass</strain>
    </source>
</reference>
<protein>
    <submittedName>
        <fullName evidence="1">Uncharacterized protein</fullName>
    </submittedName>
</protein>
<gene>
    <name evidence="1" type="ORF">MRB53_020148</name>
</gene>
<organism evidence="1 2">
    <name type="scientific">Persea americana</name>
    <name type="common">Avocado</name>
    <dbReference type="NCBI Taxonomy" id="3435"/>
    <lineage>
        <taxon>Eukaryota</taxon>
        <taxon>Viridiplantae</taxon>
        <taxon>Streptophyta</taxon>
        <taxon>Embryophyta</taxon>
        <taxon>Tracheophyta</taxon>
        <taxon>Spermatophyta</taxon>
        <taxon>Magnoliopsida</taxon>
        <taxon>Magnoliidae</taxon>
        <taxon>Laurales</taxon>
        <taxon>Lauraceae</taxon>
        <taxon>Persea</taxon>
    </lineage>
</organism>
<accession>A0ACC2L111</accession>
<comment type="caution">
    <text evidence="1">The sequence shown here is derived from an EMBL/GenBank/DDBJ whole genome shotgun (WGS) entry which is preliminary data.</text>
</comment>
<dbReference type="Proteomes" id="UP001234297">
    <property type="component" value="Chromosome 6"/>
</dbReference>
<proteinExistence type="predicted"/>
<dbReference type="EMBL" id="CM056814">
    <property type="protein sequence ID" value="KAJ8626841.1"/>
    <property type="molecule type" value="Genomic_DNA"/>
</dbReference>
<evidence type="ECO:0000313" key="2">
    <source>
        <dbReference type="Proteomes" id="UP001234297"/>
    </source>
</evidence>
<keyword evidence="2" id="KW-1185">Reference proteome</keyword>
<sequence length="192" mass="21263">MPLQSIETVTGKLTWKRPAQTKPETRWRTAAQQRIYGQRLLQALKSARRSSSSSQPLAPSRAIKEAADSALALTAKGQTRWSRAILSRRWRTRKLLLKAGGKIRSRSSNPKRIGRPGLGSGSPSDPRQGEEEKVRVRLRVLSRLVPGCRKLSTPTLLEEAADYVAALEMQVKAMRTLSDLFSSATLSSRAES</sequence>
<evidence type="ECO:0000313" key="1">
    <source>
        <dbReference type="EMBL" id="KAJ8626841.1"/>
    </source>
</evidence>